<organism evidence="1 2">
    <name type="scientific">Pluteus cervinus</name>
    <dbReference type="NCBI Taxonomy" id="181527"/>
    <lineage>
        <taxon>Eukaryota</taxon>
        <taxon>Fungi</taxon>
        <taxon>Dikarya</taxon>
        <taxon>Basidiomycota</taxon>
        <taxon>Agaricomycotina</taxon>
        <taxon>Agaricomycetes</taxon>
        <taxon>Agaricomycetidae</taxon>
        <taxon>Agaricales</taxon>
        <taxon>Pluteineae</taxon>
        <taxon>Pluteaceae</taxon>
        <taxon>Pluteus</taxon>
    </lineage>
</organism>
<sequence>MESELAKPIYRYTGLSYLEQRWELSAHREPVGAISLSPNANYLACGDDKGTVSIAAVFPSPRITQYLKASSPIRTLVWHPVSSSPSLIVGAKNGDVWLILLNDAGKIDHEQHESSIDGRIDAMAITKSGNQFAVGHSKGIGLVDGNPFANWPPKRSLSIPEEGGPIRGMHYLGEDVLLVTAYSTSPKPATTSPIWGIDVNPGRSEKVPTYMRVPLIASLDIFLQPYRSGSSALSPDGRLLAVTNVRDGIDWYSIVDRRYLGTTPCDLGKMDPVHYVVGVSFLDNDTVVAGHGKALLAIISPKRPTTDFIEFKEEKSSLIQLPAVALRDGKKPVIVASCTQNIKGQNCKILFVQERRLAACQILFYVLIFGVVVYLAFMGVVKLQVERQVNFTFSRYASFQIPTRTGQTVSTRASDGEDLVSRACYCPCPEPTRTVTAMCVTHTVTEVQTQNTTWTVTSSPSPTKEIDAGDSIPPITSSHGHKSRRK</sequence>
<dbReference type="EMBL" id="ML208347">
    <property type="protein sequence ID" value="TFK68615.1"/>
    <property type="molecule type" value="Genomic_DNA"/>
</dbReference>
<dbReference type="Proteomes" id="UP000308600">
    <property type="component" value="Unassembled WGS sequence"/>
</dbReference>
<gene>
    <name evidence="1" type="ORF">BDN72DRAFT_897953</name>
</gene>
<name>A0ACD3ASX9_9AGAR</name>
<evidence type="ECO:0000313" key="1">
    <source>
        <dbReference type="EMBL" id="TFK68615.1"/>
    </source>
</evidence>
<accession>A0ACD3ASX9</accession>
<reference evidence="1 2" key="1">
    <citation type="journal article" date="2019" name="Nat. Ecol. Evol.">
        <title>Megaphylogeny resolves global patterns of mushroom evolution.</title>
        <authorList>
            <person name="Varga T."/>
            <person name="Krizsan K."/>
            <person name="Foldi C."/>
            <person name="Dima B."/>
            <person name="Sanchez-Garcia M."/>
            <person name="Sanchez-Ramirez S."/>
            <person name="Szollosi G.J."/>
            <person name="Szarkandi J.G."/>
            <person name="Papp V."/>
            <person name="Albert L."/>
            <person name="Andreopoulos W."/>
            <person name="Angelini C."/>
            <person name="Antonin V."/>
            <person name="Barry K.W."/>
            <person name="Bougher N.L."/>
            <person name="Buchanan P."/>
            <person name="Buyck B."/>
            <person name="Bense V."/>
            <person name="Catcheside P."/>
            <person name="Chovatia M."/>
            <person name="Cooper J."/>
            <person name="Damon W."/>
            <person name="Desjardin D."/>
            <person name="Finy P."/>
            <person name="Geml J."/>
            <person name="Haridas S."/>
            <person name="Hughes K."/>
            <person name="Justo A."/>
            <person name="Karasinski D."/>
            <person name="Kautmanova I."/>
            <person name="Kiss B."/>
            <person name="Kocsube S."/>
            <person name="Kotiranta H."/>
            <person name="LaButti K.M."/>
            <person name="Lechner B.E."/>
            <person name="Liimatainen K."/>
            <person name="Lipzen A."/>
            <person name="Lukacs Z."/>
            <person name="Mihaltcheva S."/>
            <person name="Morgado L.N."/>
            <person name="Niskanen T."/>
            <person name="Noordeloos M.E."/>
            <person name="Ohm R.A."/>
            <person name="Ortiz-Santana B."/>
            <person name="Ovrebo C."/>
            <person name="Racz N."/>
            <person name="Riley R."/>
            <person name="Savchenko A."/>
            <person name="Shiryaev A."/>
            <person name="Soop K."/>
            <person name="Spirin V."/>
            <person name="Szebenyi C."/>
            <person name="Tomsovsky M."/>
            <person name="Tulloss R.E."/>
            <person name="Uehling J."/>
            <person name="Grigoriev I.V."/>
            <person name="Vagvolgyi C."/>
            <person name="Papp T."/>
            <person name="Martin F.M."/>
            <person name="Miettinen O."/>
            <person name="Hibbett D.S."/>
            <person name="Nagy L.G."/>
        </authorList>
    </citation>
    <scope>NUCLEOTIDE SEQUENCE [LARGE SCALE GENOMIC DNA]</scope>
    <source>
        <strain evidence="1 2">NL-1719</strain>
    </source>
</reference>
<protein>
    <submittedName>
        <fullName evidence="1">Uncharacterized protein</fullName>
    </submittedName>
</protein>
<proteinExistence type="predicted"/>
<evidence type="ECO:0000313" key="2">
    <source>
        <dbReference type="Proteomes" id="UP000308600"/>
    </source>
</evidence>
<keyword evidence="2" id="KW-1185">Reference proteome</keyword>